<evidence type="ECO:0000256" key="1">
    <source>
        <dbReference type="ARBA" id="ARBA00001974"/>
    </source>
</evidence>
<dbReference type="Proteomes" id="UP001431926">
    <property type="component" value="Chromosome"/>
</dbReference>
<dbReference type="Gene3D" id="3.40.30.120">
    <property type="match status" value="1"/>
</dbReference>
<accession>A0ABZ1ZBH9</accession>
<dbReference type="Gene3D" id="3.50.50.60">
    <property type="entry name" value="FAD/NAD(P)-binding domain"/>
    <property type="match status" value="1"/>
</dbReference>
<dbReference type="Pfam" id="PF01494">
    <property type="entry name" value="FAD_binding_3"/>
    <property type="match status" value="1"/>
</dbReference>
<keyword evidence="6" id="KW-1185">Reference proteome</keyword>
<gene>
    <name evidence="5" type="ORF">OG367_07540</name>
</gene>
<evidence type="ECO:0000313" key="5">
    <source>
        <dbReference type="EMBL" id="WUX36095.1"/>
    </source>
</evidence>
<dbReference type="EMBL" id="CP109491">
    <property type="protein sequence ID" value="WUX36095.1"/>
    <property type="molecule type" value="Genomic_DNA"/>
</dbReference>
<dbReference type="SUPFAM" id="SSF51905">
    <property type="entry name" value="FAD/NAD(P)-binding domain"/>
    <property type="match status" value="1"/>
</dbReference>
<dbReference type="PANTHER" id="PTHR43004">
    <property type="entry name" value="TRK SYSTEM POTASSIUM UPTAKE PROTEIN"/>
    <property type="match status" value="1"/>
</dbReference>
<evidence type="ECO:0000313" key="6">
    <source>
        <dbReference type="Proteomes" id="UP001431926"/>
    </source>
</evidence>
<evidence type="ECO:0000256" key="2">
    <source>
        <dbReference type="ARBA" id="ARBA00022630"/>
    </source>
</evidence>
<dbReference type="Pfam" id="PF21274">
    <property type="entry name" value="Rng_hyd_C"/>
    <property type="match status" value="1"/>
</dbReference>
<name>A0ABZ1ZBH9_STRAQ</name>
<keyword evidence="3" id="KW-0274">FAD</keyword>
<keyword evidence="2" id="KW-0285">Flavoprotein</keyword>
<comment type="cofactor">
    <cofactor evidence="1">
        <name>FAD</name>
        <dbReference type="ChEBI" id="CHEBI:57692"/>
    </cofactor>
</comment>
<dbReference type="PANTHER" id="PTHR43004:SF19">
    <property type="entry name" value="BINDING MONOOXYGENASE, PUTATIVE (JCVI)-RELATED"/>
    <property type="match status" value="1"/>
</dbReference>
<feature type="domain" description="FAD-binding" evidence="4">
    <location>
        <begin position="7"/>
        <end position="341"/>
    </location>
</feature>
<dbReference type="InterPro" id="IPR036188">
    <property type="entry name" value="FAD/NAD-bd_sf"/>
</dbReference>
<dbReference type="GO" id="GO:0004497">
    <property type="term" value="F:monooxygenase activity"/>
    <property type="evidence" value="ECO:0007669"/>
    <property type="project" value="UniProtKB-KW"/>
</dbReference>
<dbReference type="InterPro" id="IPR050641">
    <property type="entry name" value="RIFMO-like"/>
</dbReference>
<organism evidence="5 6">
    <name type="scientific">Streptomyces anulatus</name>
    <name type="common">Streptomyces chrysomallus</name>
    <dbReference type="NCBI Taxonomy" id="1892"/>
    <lineage>
        <taxon>Bacteria</taxon>
        <taxon>Bacillati</taxon>
        <taxon>Actinomycetota</taxon>
        <taxon>Actinomycetes</taxon>
        <taxon>Kitasatosporales</taxon>
        <taxon>Streptomycetaceae</taxon>
        <taxon>Streptomyces</taxon>
    </lineage>
</organism>
<protein>
    <submittedName>
        <fullName evidence="5">FAD-dependent monooxygenase</fullName>
    </submittedName>
</protein>
<evidence type="ECO:0000259" key="4">
    <source>
        <dbReference type="Pfam" id="PF01494"/>
    </source>
</evidence>
<evidence type="ECO:0000256" key="3">
    <source>
        <dbReference type="ARBA" id="ARBA00022827"/>
    </source>
</evidence>
<dbReference type="InterPro" id="IPR002938">
    <property type="entry name" value="FAD-bd"/>
</dbReference>
<dbReference type="RefSeq" id="WP_329355312.1">
    <property type="nucleotide sequence ID" value="NZ_CP109490.1"/>
</dbReference>
<sequence length="514" mass="53962">MSAPDIDTQVLVVGAGPVGLMLAGELALGGADVVVLERRTGPLTESRASTLHARTMELLDQRGLLEELGTPPAGGPGHFGGTRLDLTTDSPYSGQWKVPQVRTEELLEGWATRLGARVVKGHRLTDLRTAPQSVEATAEAEPGPGGAASALRVRAAYVVGCDGESSTVRELAGFAFPGRDATRELLRADVADVEVPDRRFERHPGGLAISARGPGGVTRVMVHEYGAPVGREPGPPSFARVADTWRRVTGDDIGGGAPLWLNSFGDALRQASQYRRGRILLAGDAAHHQMPVGGQALNLGLQDAANLGWKLAAEVRGTAGPGLLDSYHAERHPAGRRVLDNIAAQALLLLGGSGTEQLRTLFGELLREPRVRAHLAGTIAGVDVRYAAEPGAHRLVGARVPYLRFGTGTGTDTDMDTDTDTDTAAGPGSSFAALRAGRGVLVDLSGRPAPVRAAAEPWRYGRVDLVTATPEPGGTAPEFTTALLRPDGHVAWADGTVPELEAALLRWFGPAARR</sequence>
<dbReference type="PRINTS" id="PR00420">
    <property type="entry name" value="RNGMNOXGNASE"/>
</dbReference>
<keyword evidence="5" id="KW-0503">Monooxygenase</keyword>
<dbReference type="Gene3D" id="3.30.70.2450">
    <property type="match status" value="1"/>
</dbReference>
<reference evidence="5" key="1">
    <citation type="submission" date="2022-10" db="EMBL/GenBank/DDBJ databases">
        <title>The complete genomes of actinobacterial strains from the NBC collection.</title>
        <authorList>
            <person name="Joergensen T.S."/>
            <person name="Alvarez Arevalo M."/>
            <person name="Sterndorff E.B."/>
            <person name="Faurdal D."/>
            <person name="Vuksanovic O."/>
            <person name="Mourched A.-S."/>
            <person name="Charusanti P."/>
            <person name="Shaw S."/>
            <person name="Blin K."/>
            <person name="Weber T."/>
        </authorList>
    </citation>
    <scope>NUCLEOTIDE SEQUENCE</scope>
    <source>
        <strain evidence="5">NBC_01436</strain>
    </source>
</reference>
<proteinExistence type="predicted"/>
<keyword evidence="5" id="KW-0560">Oxidoreductase</keyword>